<feature type="compositionally biased region" description="Basic and acidic residues" evidence="1">
    <location>
        <begin position="52"/>
        <end position="64"/>
    </location>
</feature>
<evidence type="ECO:0000313" key="2">
    <source>
        <dbReference type="EMBL" id="TKS83247.1"/>
    </source>
</evidence>
<reference evidence="2 3" key="1">
    <citation type="submission" date="2019-01" db="EMBL/GenBank/DDBJ databases">
        <title>Genome Assembly of Collichthys lucidus.</title>
        <authorList>
            <person name="Cai M."/>
            <person name="Xiao S."/>
        </authorList>
    </citation>
    <scope>NUCLEOTIDE SEQUENCE [LARGE SCALE GENOMIC DNA]</scope>
    <source>
        <strain evidence="2">JT15FE1705JMU</strain>
        <tissue evidence="2">Muscle</tissue>
    </source>
</reference>
<evidence type="ECO:0000256" key="1">
    <source>
        <dbReference type="SAM" id="MobiDB-lite"/>
    </source>
</evidence>
<feature type="region of interest" description="Disordered" evidence="1">
    <location>
        <begin position="52"/>
        <end position="88"/>
    </location>
</feature>
<proteinExistence type="predicted"/>
<gene>
    <name evidence="2" type="ORF">D9C73_017357</name>
</gene>
<dbReference type="EMBL" id="CM014092">
    <property type="protein sequence ID" value="TKS83247.1"/>
    <property type="molecule type" value="Genomic_DNA"/>
</dbReference>
<evidence type="ECO:0000313" key="3">
    <source>
        <dbReference type="Proteomes" id="UP000298787"/>
    </source>
</evidence>
<dbReference type="STRING" id="240159.A0A4U5V5T5"/>
<feature type="compositionally biased region" description="Polar residues" evidence="1">
    <location>
        <begin position="79"/>
        <end position="88"/>
    </location>
</feature>
<sequence>MFLTPCEDDENAVAKDELQRLTDNQASFSPSFISYFAHSDGQKKMSVVNGKTVKDDNTKGETEVKNATTEVKTVPNEAPQANGNESKA</sequence>
<dbReference type="AlphaFoldDB" id="A0A4U5V5T5"/>
<name>A0A4U5V5T5_COLLU</name>
<keyword evidence="3" id="KW-1185">Reference proteome</keyword>
<organism evidence="2 3">
    <name type="scientific">Collichthys lucidus</name>
    <name type="common">Big head croaker</name>
    <name type="synonym">Sciaena lucida</name>
    <dbReference type="NCBI Taxonomy" id="240159"/>
    <lineage>
        <taxon>Eukaryota</taxon>
        <taxon>Metazoa</taxon>
        <taxon>Chordata</taxon>
        <taxon>Craniata</taxon>
        <taxon>Vertebrata</taxon>
        <taxon>Euteleostomi</taxon>
        <taxon>Actinopterygii</taxon>
        <taxon>Neopterygii</taxon>
        <taxon>Teleostei</taxon>
        <taxon>Neoteleostei</taxon>
        <taxon>Acanthomorphata</taxon>
        <taxon>Eupercaria</taxon>
        <taxon>Sciaenidae</taxon>
        <taxon>Collichthys</taxon>
    </lineage>
</organism>
<accession>A0A4U5V5T5</accession>
<dbReference type="Proteomes" id="UP000298787">
    <property type="component" value="Chromosome 15"/>
</dbReference>
<protein>
    <submittedName>
        <fullName evidence="2">Uncharacterized protein</fullName>
    </submittedName>
</protein>